<dbReference type="GO" id="GO:0004175">
    <property type="term" value="F:endopeptidase activity"/>
    <property type="evidence" value="ECO:0007669"/>
    <property type="project" value="TreeGrafter"/>
</dbReference>
<dbReference type="GeneID" id="98069959"/>
<name>H1DJ40_9BACT</name>
<dbReference type="InterPro" id="IPR029045">
    <property type="entry name" value="ClpP/crotonase-like_dom_sf"/>
</dbReference>
<dbReference type="InterPro" id="IPR004447">
    <property type="entry name" value="Peptidase_S41A"/>
</dbReference>
<dbReference type="PANTHER" id="PTHR32060">
    <property type="entry name" value="TAIL-SPECIFIC PROTEASE"/>
    <property type="match status" value="1"/>
</dbReference>
<dbReference type="GO" id="GO:0008236">
    <property type="term" value="F:serine-type peptidase activity"/>
    <property type="evidence" value="ECO:0007669"/>
    <property type="project" value="UniProtKB-KW"/>
</dbReference>
<dbReference type="Pfam" id="PF03572">
    <property type="entry name" value="Peptidase_S41"/>
    <property type="match status" value="1"/>
</dbReference>
<dbReference type="SMART" id="SM00245">
    <property type="entry name" value="TSPc"/>
    <property type="match status" value="1"/>
</dbReference>
<dbReference type="Gene3D" id="3.90.226.10">
    <property type="entry name" value="2-enoyl-CoA Hydratase, Chain A, domain 1"/>
    <property type="match status" value="1"/>
</dbReference>
<accession>H1DJ40</accession>
<dbReference type="CDD" id="cd07560">
    <property type="entry name" value="Peptidase_S41_CPP"/>
    <property type="match status" value="1"/>
</dbReference>
<dbReference type="eggNOG" id="COG0793">
    <property type="taxonomic scope" value="Bacteria"/>
</dbReference>
<dbReference type="PANTHER" id="PTHR32060:SF30">
    <property type="entry name" value="CARBOXY-TERMINAL PROCESSING PROTEASE CTPA"/>
    <property type="match status" value="1"/>
</dbReference>
<dbReference type="InterPro" id="IPR036034">
    <property type="entry name" value="PDZ_sf"/>
</dbReference>
<keyword evidence="8" id="KW-1185">Reference proteome</keyword>
<dbReference type="InterPro" id="IPR001478">
    <property type="entry name" value="PDZ"/>
</dbReference>
<dbReference type="AlphaFoldDB" id="H1DJ40"/>
<dbReference type="PATRIC" id="fig|742817.3.peg.2590"/>
<dbReference type="GO" id="GO:0030288">
    <property type="term" value="C:outer membrane-bounded periplasmic space"/>
    <property type="evidence" value="ECO:0007669"/>
    <property type="project" value="TreeGrafter"/>
</dbReference>
<evidence type="ECO:0000256" key="5">
    <source>
        <dbReference type="RuleBase" id="RU004404"/>
    </source>
</evidence>
<keyword evidence="3 5" id="KW-0378">Hydrolase</keyword>
<sequence length="549" mass="61681">MKTKKILIIIFGILTLGLGIVALKSDDRNFEISKQLNIYATLFRDINMLYVDEIKPEDLVTESINAMLNSLDPYTIYYPESQTEDVKLMTTGEYAGIGAVISKRGEGIIIREPYKDSPADKAGLLPGDIIISIDGKTIKGKTSSEVSELLRGQPGKEILIKVKREGFEKPLEKKAIREKIQLPSVPYYGLITDSIGYIYLNSFTDKAATDVRKAIIDLKNQGAQSLVFDLRGNSGGLLEQAVEISNFFLPKGSKILATKGKVKQWDKEYIATKNPIVPDMPLAVLIDRGTASAAEIVSGAFQDYDRGVLIGERSFGKGLVQTVRDLAYNTKAKITTAKYYIPSGRCIQALDYSHRNPDGSVGKVPDSLITAYSTKGGRTVYDGGGISPDIQIEAENYARITQELVLRDLCFDFVNSYALQNPEISSIPNFVITDDIYSQFKNYLKERNFSYETESQRTLEKLIKIAKAEKYYDTAKNQLDSLQKDFTHSIDRDMEVFKKEISSFLAEQFMQRYYYLGGIIEYKVLHDKEVKKAVEILENPAEYQKLLKK</sequence>
<dbReference type="SUPFAM" id="SSF52096">
    <property type="entry name" value="ClpP/crotonase"/>
    <property type="match status" value="1"/>
</dbReference>
<dbReference type="CDD" id="cd06782">
    <property type="entry name" value="cpPDZ_CPP-like"/>
    <property type="match status" value="1"/>
</dbReference>
<keyword evidence="4 5" id="KW-0720">Serine protease</keyword>
<dbReference type="HOGENOM" id="CLU_017295_2_0_10"/>
<dbReference type="InterPro" id="IPR041489">
    <property type="entry name" value="PDZ_6"/>
</dbReference>
<dbReference type="GO" id="GO:0006508">
    <property type="term" value="P:proteolysis"/>
    <property type="evidence" value="ECO:0007669"/>
    <property type="project" value="UniProtKB-KW"/>
</dbReference>
<dbReference type="EMBL" id="ADMC01000025">
    <property type="protein sequence ID" value="EHP46802.1"/>
    <property type="molecule type" value="Genomic_DNA"/>
</dbReference>
<evidence type="ECO:0000313" key="7">
    <source>
        <dbReference type="EMBL" id="EHP46802.1"/>
    </source>
</evidence>
<dbReference type="GO" id="GO:0007165">
    <property type="term" value="P:signal transduction"/>
    <property type="evidence" value="ECO:0007669"/>
    <property type="project" value="TreeGrafter"/>
</dbReference>
<comment type="similarity">
    <text evidence="1 5">Belongs to the peptidase S41A family.</text>
</comment>
<evidence type="ECO:0000259" key="6">
    <source>
        <dbReference type="PROSITE" id="PS50106"/>
    </source>
</evidence>
<evidence type="ECO:0000256" key="3">
    <source>
        <dbReference type="ARBA" id="ARBA00022801"/>
    </source>
</evidence>
<evidence type="ECO:0000313" key="8">
    <source>
        <dbReference type="Proteomes" id="UP000004892"/>
    </source>
</evidence>
<dbReference type="STRING" id="742817.HMPREF9449_02419"/>
<dbReference type="SUPFAM" id="SSF50156">
    <property type="entry name" value="PDZ domain-like"/>
    <property type="match status" value="1"/>
</dbReference>
<evidence type="ECO:0000256" key="2">
    <source>
        <dbReference type="ARBA" id="ARBA00022670"/>
    </source>
</evidence>
<evidence type="ECO:0000256" key="4">
    <source>
        <dbReference type="ARBA" id="ARBA00022825"/>
    </source>
</evidence>
<protein>
    <submittedName>
        <fullName evidence="7">C-terminal processing peptidase</fullName>
    </submittedName>
</protein>
<comment type="caution">
    <text evidence="7">The sequence shown here is derived from an EMBL/GenBank/DDBJ whole genome shotgun (WGS) entry which is preliminary data.</text>
</comment>
<dbReference type="Proteomes" id="UP000004892">
    <property type="component" value="Unassembled WGS sequence"/>
</dbReference>
<dbReference type="RefSeq" id="WP_009137565.1">
    <property type="nucleotide sequence ID" value="NZ_JH594596.1"/>
</dbReference>
<gene>
    <name evidence="7" type="ORF">HMPREF9449_02419</name>
</gene>
<dbReference type="Pfam" id="PF17820">
    <property type="entry name" value="PDZ_6"/>
    <property type="match status" value="1"/>
</dbReference>
<dbReference type="PROSITE" id="PS50106">
    <property type="entry name" value="PDZ"/>
    <property type="match status" value="1"/>
</dbReference>
<organism evidence="7 8">
    <name type="scientific">Odoribacter laneus YIT 12061</name>
    <dbReference type="NCBI Taxonomy" id="742817"/>
    <lineage>
        <taxon>Bacteria</taxon>
        <taxon>Pseudomonadati</taxon>
        <taxon>Bacteroidota</taxon>
        <taxon>Bacteroidia</taxon>
        <taxon>Bacteroidales</taxon>
        <taxon>Odoribacteraceae</taxon>
        <taxon>Odoribacter</taxon>
    </lineage>
</organism>
<keyword evidence="2 5" id="KW-0645">Protease</keyword>
<dbReference type="SMART" id="SM00228">
    <property type="entry name" value="PDZ"/>
    <property type="match status" value="1"/>
</dbReference>
<dbReference type="Gene3D" id="3.30.750.44">
    <property type="match status" value="1"/>
</dbReference>
<reference evidence="7 8" key="1">
    <citation type="submission" date="2012-01" db="EMBL/GenBank/DDBJ databases">
        <title>The Genome Sequence of Odoribacter laneus YIT 12061.</title>
        <authorList>
            <consortium name="The Broad Institute Genome Sequencing Platform"/>
            <person name="Earl A."/>
            <person name="Ward D."/>
            <person name="Feldgarden M."/>
            <person name="Gevers D."/>
            <person name="Morotomi M."/>
            <person name="Young S.K."/>
            <person name="Zeng Q."/>
            <person name="Gargeya S."/>
            <person name="Fitzgerald M."/>
            <person name="Haas B."/>
            <person name="Abouelleil A."/>
            <person name="Alvarado L."/>
            <person name="Arachchi H.M."/>
            <person name="Berlin A."/>
            <person name="Chapman S.B."/>
            <person name="Gearin G."/>
            <person name="Goldberg J."/>
            <person name="Griggs A."/>
            <person name="Gujja S."/>
            <person name="Hansen M."/>
            <person name="Heiman D."/>
            <person name="Howarth C."/>
            <person name="Larimer J."/>
            <person name="Lui A."/>
            <person name="MacDonald P.J.P."/>
            <person name="McCowen C."/>
            <person name="Montmayeur A."/>
            <person name="Murphy C."/>
            <person name="Neiman D."/>
            <person name="Pearson M."/>
            <person name="Priest M."/>
            <person name="Roberts A."/>
            <person name="Saif S."/>
            <person name="Shea T."/>
            <person name="Sisk P."/>
            <person name="Stolte C."/>
            <person name="Sykes S."/>
            <person name="Wortman J."/>
            <person name="Nusbaum C."/>
            <person name="Birren B."/>
        </authorList>
    </citation>
    <scope>NUCLEOTIDE SEQUENCE [LARGE SCALE GENOMIC DNA]</scope>
    <source>
        <strain evidence="7 8">YIT 12061</strain>
    </source>
</reference>
<dbReference type="Gene3D" id="2.30.42.10">
    <property type="match status" value="1"/>
</dbReference>
<evidence type="ECO:0000256" key="1">
    <source>
        <dbReference type="ARBA" id="ARBA00009179"/>
    </source>
</evidence>
<dbReference type="InterPro" id="IPR005151">
    <property type="entry name" value="Tail-specific_protease"/>
</dbReference>
<dbReference type="NCBIfam" id="TIGR00225">
    <property type="entry name" value="prc"/>
    <property type="match status" value="1"/>
</dbReference>
<feature type="domain" description="PDZ" evidence="6">
    <location>
        <begin position="85"/>
        <end position="165"/>
    </location>
</feature>
<proteinExistence type="inferred from homology"/>